<dbReference type="STRING" id="571933.SAMN05216362_10766"/>
<dbReference type="GO" id="GO:0008253">
    <property type="term" value="F:5'-nucleotidase activity"/>
    <property type="evidence" value="ECO:0007669"/>
    <property type="project" value="TreeGrafter"/>
</dbReference>
<dbReference type="AlphaFoldDB" id="A0A1H9DN55"/>
<dbReference type="FunFam" id="3.60.21.10:FF:000052">
    <property type="entry name" value="Endonuclease YhcR"/>
    <property type="match status" value="1"/>
</dbReference>
<feature type="domain" description="5'-Nucleotidase C-terminal" evidence="8">
    <location>
        <begin position="343"/>
        <end position="485"/>
    </location>
</feature>
<evidence type="ECO:0000256" key="3">
    <source>
        <dbReference type="ARBA" id="ARBA00022525"/>
    </source>
</evidence>
<gene>
    <name evidence="9" type="ORF">SAMN05216362_10766</name>
</gene>
<dbReference type="InterPro" id="IPR036907">
    <property type="entry name" value="5'-Nucleotdase_C_sf"/>
</dbReference>
<keyword evidence="5" id="KW-0572">Peptidoglycan-anchor</keyword>
<sequence length="562" mass="61509">MRKLVYILVSLSLLVPSFSSLAAEEDDLVDVQLLGVNDWHGQIDYEDYFADFDGDGENDPAGRADYLAAYLKEREATNPENTLLVHAGDMIGGSPLISASFQDEPVVEIMEAMGMDVGTLGNHEFDEGVDELLRMIHGGEHPDGTEGYDGMDFPVVAANVQYKDTEELLVDPYVVKEVEGQKIGFIGVTTTETPSMIIKEGNENVEFTDEVEAINRFVPELKEQGVRAIVVLAHNPGYQEGDEITGDVAHIAENVDDEVDVIFAGHNHVENNGLVDGKLIVQAYSYGTAFSDVDLKIDPETGDIVEKTAEIVTVAQHGMEPDPEVAAILEKYETLVDDIKNEVIGEAAVPLEGGYAERGDLGDNALGNLIADGMKWAMDADMAMMNGGGIRADIDEGPITYGEVFTVQPFGNTLVKAELTGEAIIEVLNNQLSEPYGPDYSVAGMSYTWNYDEMEVIDVFLPDGSEIDPNEIYTVVVNNYMFGDDDSGIEDLALSSEIGPTDLDATVDYIQSFDEPIEYDAEGRIQELELNIPLKDHANASERAKERLKELAKKGKFKKVKH</sequence>
<evidence type="ECO:0000259" key="8">
    <source>
        <dbReference type="Pfam" id="PF02872"/>
    </source>
</evidence>
<accession>A0A1H9DN55</accession>
<dbReference type="GO" id="GO:0000166">
    <property type="term" value="F:nucleotide binding"/>
    <property type="evidence" value="ECO:0007669"/>
    <property type="project" value="UniProtKB-KW"/>
</dbReference>
<feature type="domain" description="Calcineurin-like phosphoesterase" evidence="7">
    <location>
        <begin position="34"/>
        <end position="269"/>
    </location>
</feature>
<dbReference type="SUPFAM" id="SSF55816">
    <property type="entry name" value="5'-nucleotidase (syn. UDP-sugar hydrolase), C-terminal domain"/>
    <property type="match status" value="1"/>
</dbReference>
<keyword evidence="10" id="KW-1185">Reference proteome</keyword>
<evidence type="ECO:0000313" key="9">
    <source>
        <dbReference type="EMBL" id="SEQ14915.1"/>
    </source>
</evidence>
<reference evidence="9 10" key="1">
    <citation type="submission" date="2016-10" db="EMBL/GenBank/DDBJ databases">
        <authorList>
            <person name="de Groot N.N."/>
        </authorList>
    </citation>
    <scope>NUCLEOTIDE SEQUENCE [LARGE SCALE GENOMIC DNA]</scope>
    <source>
        <strain evidence="9 10">DSM 21633</strain>
    </source>
</reference>
<evidence type="ECO:0000256" key="4">
    <source>
        <dbReference type="ARBA" id="ARBA00022729"/>
    </source>
</evidence>
<dbReference type="InterPro" id="IPR004843">
    <property type="entry name" value="Calcineurin-like_PHP"/>
</dbReference>
<keyword evidence="4 6" id="KW-0732">Signal</keyword>
<dbReference type="OrthoDB" id="9775118at2"/>
<dbReference type="EMBL" id="FOES01000007">
    <property type="protein sequence ID" value="SEQ14915.1"/>
    <property type="molecule type" value="Genomic_DNA"/>
</dbReference>
<dbReference type="InterPro" id="IPR006179">
    <property type="entry name" value="5_nucleotidase/apyrase"/>
</dbReference>
<dbReference type="Proteomes" id="UP000199427">
    <property type="component" value="Unassembled WGS sequence"/>
</dbReference>
<dbReference type="Gene3D" id="3.90.780.10">
    <property type="entry name" value="5'-Nucleotidase, C-terminal domain"/>
    <property type="match status" value="1"/>
</dbReference>
<comment type="subcellular location">
    <subcellularLocation>
        <location evidence="1">Secreted</location>
        <location evidence="1">Cell wall</location>
        <topology evidence="1">Peptidoglycan-anchor</topology>
    </subcellularLocation>
</comment>
<evidence type="ECO:0000256" key="2">
    <source>
        <dbReference type="ARBA" id="ARBA00022512"/>
    </source>
</evidence>
<name>A0A1H9DN55_9BACI</name>
<keyword evidence="3" id="KW-0964">Secreted</keyword>
<dbReference type="GO" id="GO:0009166">
    <property type="term" value="P:nucleotide catabolic process"/>
    <property type="evidence" value="ECO:0007669"/>
    <property type="project" value="InterPro"/>
</dbReference>
<dbReference type="GO" id="GO:0030288">
    <property type="term" value="C:outer membrane-bounded periplasmic space"/>
    <property type="evidence" value="ECO:0007669"/>
    <property type="project" value="TreeGrafter"/>
</dbReference>
<evidence type="ECO:0000256" key="5">
    <source>
        <dbReference type="ARBA" id="ARBA00023088"/>
    </source>
</evidence>
<dbReference type="RefSeq" id="WP_091773035.1">
    <property type="nucleotide sequence ID" value="NZ_FOES01000007.1"/>
</dbReference>
<dbReference type="Gene3D" id="3.60.21.10">
    <property type="match status" value="1"/>
</dbReference>
<keyword evidence="6" id="KW-0547">Nucleotide-binding</keyword>
<organism evidence="9 10">
    <name type="scientific">Piscibacillus halophilus</name>
    <dbReference type="NCBI Taxonomy" id="571933"/>
    <lineage>
        <taxon>Bacteria</taxon>
        <taxon>Bacillati</taxon>
        <taxon>Bacillota</taxon>
        <taxon>Bacilli</taxon>
        <taxon>Bacillales</taxon>
        <taxon>Bacillaceae</taxon>
        <taxon>Piscibacillus</taxon>
    </lineage>
</organism>
<dbReference type="InterPro" id="IPR029052">
    <property type="entry name" value="Metallo-depent_PP-like"/>
</dbReference>
<evidence type="ECO:0000256" key="6">
    <source>
        <dbReference type="RuleBase" id="RU362119"/>
    </source>
</evidence>
<dbReference type="PANTHER" id="PTHR11575:SF24">
    <property type="entry name" value="5'-NUCLEOTIDASE"/>
    <property type="match status" value="1"/>
</dbReference>
<evidence type="ECO:0000313" key="10">
    <source>
        <dbReference type="Proteomes" id="UP000199427"/>
    </source>
</evidence>
<evidence type="ECO:0000256" key="1">
    <source>
        <dbReference type="ARBA" id="ARBA00004168"/>
    </source>
</evidence>
<proteinExistence type="inferred from homology"/>
<dbReference type="SUPFAM" id="SSF56300">
    <property type="entry name" value="Metallo-dependent phosphatases"/>
    <property type="match status" value="1"/>
</dbReference>
<dbReference type="Pfam" id="PF02872">
    <property type="entry name" value="5_nucleotid_C"/>
    <property type="match status" value="1"/>
</dbReference>
<dbReference type="InterPro" id="IPR008334">
    <property type="entry name" value="5'-Nucleotdase_C"/>
</dbReference>
<keyword evidence="6" id="KW-0378">Hydrolase</keyword>
<dbReference type="GO" id="GO:0008768">
    <property type="term" value="F:UDP-sugar diphosphatase activity"/>
    <property type="evidence" value="ECO:0007669"/>
    <property type="project" value="TreeGrafter"/>
</dbReference>
<dbReference type="PRINTS" id="PR01607">
    <property type="entry name" value="APYRASEFAMLY"/>
</dbReference>
<keyword evidence="2" id="KW-0134">Cell wall</keyword>
<feature type="chain" id="PRO_5011331201" evidence="6">
    <location>
        <begin position="23"/>
        <end position="562"/>
    </location>
</feature>
<protein>
    <submittedName>
        <fullName evidence="9">5'-nucleotidase/2',3'-cyclic-nucleotide 2'-phosphodiesterase / 3'-nucleotidase / 5'-nucleotidase</fullName>
    </submittedName>
</protein>
<evidence type="ECO:0000259" key="7">
    <source>
        <dbReference type="Pfam" id="PF00149"/>
    </source>
</evidence>
<dbReference type="PANTHER" id="PTHR11575">
    <property type="entry name" value="5'-NUCLEOTIDASE-RELATED"/>
    <property type="match status" value="1"/>
</dbReference>
<feature type="signal peptide" evidence="6">
    <location>
        <begin position="1"/>
        <end position="22"/>
    </location>
</feature>
<comment type="similarity">
    <text evidence="6">Belongs to the 5'-nucleotidase family.</text>
</comment>
<dbReference type="Pfam" id="PF00149">
    <property type="entry name" value="Metallophos"/>
    <property type="match status" value="1"/>
</dbReference>